<feature type="transmembrane region" description="Helical" evidence="1">
    <location>
        <begin position="6"/>
        <end position="31"/>
    </location>
</feature>
<keyword evidence="1" id="KW-0472">Membrane</keyword>
<reference evidence="2 3" key="1">
    <citation type="submission" date="2018-02" db="EMBL/GenBank/DDBJ databases">
        <title>Novel Leptospira species isolated from soil and water in Japan.</title>
        <authorList>
            <person name="Nakao R."/>
            <person name="Masuzawa T."/>
        </authorList>
    </citation>
    <scope>NUCLEOTIDE SEQUENCE [LARGE SCALE GENOMIC DNA]</scope>
    <source>
        <strain evidence="2 3">E8</strain>
    </source>
</reference>
<sequence length="201" mass="23457">MNKSKLIKYALIVIYLCMYIAMINLIALYIIQIFGSETSFHFLGKFTEYYSNYIYKIPDQFLGYILLQSFTVYFFLLIKDIEFKAIPGVKMSPWISLANLIPAIQLVVVYILSQNIYRSYQSIKRSSFGSEKFSPPSSYLRALLAFLLISRVIILISFYNNYNFNPTISLLLNICSPIVMILFARYVYEAYQDSEKMHYGV</sequence>
<evidence type="ECO:0000256" key="1">
    <source>
        <dbReference type="SAM" id="Phobius"/>
    </source>
</evidence>
<feature type="transmembrane region" description="Helical" evidence="1">
    <location>
        <begin position="170"/>
        <end position="188"/>
    </location>
</feature>
<dbReference type="Proteomes" id="UP000245076">
    <property type="component" value="Unassembled WGS sequence"/>
</dbReference>
<evidence type="ECO:0000313" key="2">
    <source>
        <dbReference type="EMBL" id="GBF40634.1"/>
    </source>
</evidence>
<keyword evidence="1" id="KW-1133">Transmembrane helix</keyword>
<gene>
    <name evidence="2" type="ORF">LPTSP1_36520</name>
</gene>
<feature type="transmembrane region" description="Helical" evidence="1">
    <location>
        <begin position="61"/>
        <end position="78"/>
    </location>
</feature>
<keyword evidence="1" id="KW-0812">Transmembrane</keyword>
<protein>
    <submittedName>
        <fullName evidence="2">Uncharacterized protein</fullName>
    </submittedName>
</protein>
<comment type="caution">
    <text evidence="2">The sequence shown here is derived from an EMBL/GenBank/DDBJ whole genome shotgun (WGS) entry which is preliminary data.</text>
</comment>
<feature type="transmembrane region" description="Helical" evidence="1">
    <location>
        <begin position="138"/>
        <end position="158"/>
    </location>
</feature>
<name>A0A2P2D7M6_9LEPT</name>
<dbReference type="AlphaFoldDB" id="A0A2P2D7M6"/>
<proteinExistence type="predicted"/>
<keyword evidence="3" id="KW-1185">Reference proteome</keyword>
<feature type="transmembrane region" description="Helical" evidence="1">
    <location>
        <begin position="98"/>
        <end position="117"/>
    </location>
</feature>
<organism evidence="2 3">
    <name type="scientific">Leptospira johnsonii</name>
    <dbReference type="NCBI Taxonomy" id="1917820"/>
    <lineage>
        <taxon>Bacteria</taxon>
        <taxon>Pseudomonadati</taxon>
        <taxon>Spirochaetota</taxon>
        <taxon>Spirochaetia</taxon>
        <taxon>Leptospirales</taxon>
        <taxon>Leptospiraceae</taxon>
        <taxon>Leptospira</taxon>
    </lineage>
</organism>
<accession>A0A2P2D7M6</accession>
<dbReference type="EMBL" id="BFAY01000012">
    <property type="protein sequence ID" value="GBF40634.1"/>
    <property type="molecule type" value="Genomic_DNA"/>
</dbReference>
<evidence type="ECO:0000313" key="3">
    <source>
        <dbReference type="Proteomes" id="UP000245076"/>
    </source>
</evidence>
<dbReference type="RefSeq" id="WP_108930223.1">
    <property type="nucleotide sequence ID" value="NZ_BFAY01000012.1"/>
</dbReference>